<comment type="caution">
    <text evidence="3">The sequence shown here is derived from an EMBL/GenBank/DDBJ whole genome shotgun (WGS) entry which is preliminary data.</text>
</comment>
<evidence type="ECO:0000256" key="1">
    <source>
        <dbReference type="SAM" id="MobiDB-lite"/>
    </source>
</evidence>
<keyword evidence="2" id="KW-0812">Transmembrane</keyword>
<evidence type="ECO:0000313" key="3">
    <source>
        <dbReference type="EMBL" id="KAH9318572.1"/>
    </source>
</evidence>
<dbReference type="AlphaFoldDB" id="A0AA38GBU1"/>
<feature type="region of interest" description="Disordered" evidence="1">
    <location>
        <begin position="102"/>
        <end position="131"/>
    </location>
</feature>
<keyword evidence="4" id="KW-1185">Reference proteome</keyword>
<accession>A0AA38GBU1</accession>
<sequence>LRKMELKRLTRCEACVYVIFPGLLAMTALLSGLFLWGLLKKHKSKEKASSSSKVEKASVFPTPSQEKTFFPPDSWNVYVNEAPFDPQTNYAQLLSEAQKFMAQEKDGPPSNPRLSRTLSSKPGQQITPSDNINVLPAEKCKSSWKFWKRSKKISEGNGSISSPPHQARSLKRSVSGPVRSHSGTGRKGHGYYSGPLYSVGMPHEPANYKFSGRSGTRSGSTTPVRGEEIESPYVLLKSCARQTHEPELLYTV</sequence>
<evidence type="ECO:0000256" key="2">
    <source>
        <dbReference type="SAM" id="Phobius"/>
    </source>
</evidence>
<dbReference type="Proteomes" id="UP000824469">
    <property type="component" value="Unassembled WGS sequence"/>
</dbReference>
<feature type="region of interest" description="Disordered" evidence="1">
    <location>
        <begin position="154"/>
        <end position="191"/>
    </location>
</feature>
<dbReference type="EMBL" id="JAHRHJ020000004">
    <property type="protein sequence ID" value="KAH9318572.1"/>
    <property type="molecule type" value="Genomic_DNA"/>
</dbReference>
<protein>
    <submittedName>
        <fullName evidence="3">Uncharacterized protein</fullName>
    </submittedName>
</protein>
<reference evidence="3 4" key="1">
    <citation type="journal article" date="2021" name="Nat. Plants">
        <title>The Taxus genome provides insights into paclitaxel biosynthesis.</title>
        <authorList>
            <person name="Xiong X."/>
            <person name="Gou J."/>
            <person name="Liao Q."/>
            <person name="Li Y."/>
            <person name="Zhou Q."/>
            <person name="Bi G."/>
            <person name="Li C."/>
            <person name="Du R."/>
            <person name="Wang X."/>
            <person name="Sun T."/>
            <person name="Guo L."/>
            <person name="Liang H."/>
            <person name="Lu P."/>
            <person name="Wu Y."/>
            <person name="Zhang Z."/>
            <person name="Ro D.K."/>
            <person name="Shang Y."/>
            <person name="Huang S."/>
            <person name="Yan J."/>
        </authorList>
    </citation>
    <scope>NUCLEOTIDE SEQUENCE [LARGE SCALE GENOMIC DNA]</scope>
    <source>
        <strain evidence="3">Ta-2019</strain>
    </source>
</reference>
<organism evidence="3 4">
    <name type="scientific">Taxus chinensis</name>
    <name type="common">Chinese yew</name>
    <name type="synonym">Taxus wallichiana var. chinensis</name>
    <dbReference type="NCBI Taxonomy" id="29808"/>
    <lineage>
        <taxon>Eukaryota</taxon>
        <taxon>Viridiplantae</taxon>
        <taxon>Streptophyta</taxon>
        <taxon>Embryophyta</taxon>
        <taxon>Tracheophyta</taxon>
        <taxon>Spermatophyta</taxon>
        <taxon>Pinopsida</taxon>
        <taxon>Pinidae</taxon>
        <taxon>Conifers II</taxon>
        <taxon>Cupressales</taxon>
        <taxon>Taxaceae</taxon>
        <taxon>Taxus</taxon>
    </lineage>
</organism>
<feature type="non-terminal residue" evidence="3">
    <location>
        <position position="252"/>
    </location>
</feature>
<gene>
    <name evidence="3" type="ORF">KI387_020341</name>
</gene>
<proteinExistence type="predicted"/>
<keyword evidence="2" id="KW-1133">Transmembrane helix</keyword>
<name>A0AA38GBU1_TAXCH</name>
<dbReference type="OMA" id="AHSTYRH"/>
<feature type="compositionally biased region" description="Polar residues" evidence="1">
    <location>
        <begin position="112"/>
        <end position="131"/>
    </location>
</feature>
<keyword evidence="2" id="KW-0472">Membrane</keyword>
<feature type="transmembrane region" description="Helical" evidence="2">
    <location>
        <begin position="16"/>
        <end position="39"/>
    </location>
</feature>
<evidence type="ECO:0000313" key="4">
    <source>
        <dbReference type="Proteomes" id="UP000824469"/>
    </source>
</evidence>